<dbReference type="AlphaFoldDB" id="A0A9D1PQ38"/>
<evidence type="ECO:0000256" key="2">
    <source>
        <dbReference type="ARBA" id="ARBA00006742"/>
    </source>
</evidence>
<evidence type="ECO:0000256" key="7">
    <source>
        <dbReference type="ARBA" id="ARBA00022989"/>
    </source>
</evidence>
<dbReference type="Pfam" id="PF02699">
    <property type="entry name" value="YajC"/>
    <property type="match status" value="1"/>
</dbReference>
<keyword evidence="7" id="KW-1133">Transmembrane helix</keyword>
<dbReference type="PANTHER" id="PTHR33909:SF1">
    <property type="entry name" value="SEC TRANSLOCON ACCESSORY COMPLEX SUBUNIT YAJC"/>
    <property type="match status" value="1"/>
</dbReference>
<evidence type="ECO:0000313" key="10">
    <source>
        <dbReference type="EMBL" id="HIV85438.1"/>
    </source>
</evidence>
<evidence type="ECO:0000256" key="4">
    <source>
        <dbReference type="ARBA" id="ARBA00022475"/>
    </source>
</evidence>
<dbReference type="Proteomes" id="UP000824162">
    <property type="component" value="Unassembled WGS sequence"/>
</dbReference>
<dbReference type="GO" id="GO:0005886">
    <property type="term" value="C:plasma membrane"/>
    <property type="evidence" value="ECO:0007669"/>
    <property type="project" value="UniProtKB-SubCell"/>
</dbReference>
<dbReference type="EMBL" id="DXIJ01000028">
    <property type="protein sequence ID" value="HIV85438.1"/>
    <property type="molecule type" value="Genomic_DNA"/>
</dbReference>
<keyword evidence="8" id="KW-0811">Translocation</keyword>
<gene>
    <name evidence="10" type="primary">yajC</name>
    <name evidence="10" type="ORF">H9900_01355</name>
</gene>
<protein>
    <submittedName>
        <fullName evidence="10">Preprotein translocase subunit YajC</fullName>
    </submittedName>
</protein>
<dbReference type="SMART" id="SM01323">
    <property type="entry name" value="YajC"/>
    <property type="match status" value="1"/>
</dbReference>
<evidence type="ECO:0000256" key="6">
    <source>
        <dbReference type="ARBA" id="ARBA00022927"/>
    </source>
</evidence>
<evidence type="ECO:0000256" key="9">
    <source>
        <dbReference type="ARBA" id="ARBA00023136"/>
    </source>
</evidence>
<comment type="subcellular location">
    <subcellularLocation>
        <location evidence="1">Cell membrane</location>
        <topology evidence="1">Single-pass membrane protein</topology>
    </subcellularLocation>
</comment>
<keyword evidence="4" id="KW-1003">Cell membrane</keyword>
<evidence type="ECO:0000256" key="1">
    <source>
        <dbReference type="ARBA" id="ARBA00004162"/>
    </source>
</evidence>
<keyword evidence="9" id="KW-0472">Membrane</keyword>
<comment type="similarity">
    <text evidence="2">Belongs to the YajC family.</text>
</comment>
<reference evidence="10" key="1">
    <citation type="journal article" date="2021" name="PeerJ">
        <title>Extensive microbial diversity within the chicken gut microbiome revealed by metagenomics and culture.</title>
        <authorList>
            <person name="Gilroy R."/>
            <person name="Ravi A."/>
            <person name="Getino M."/>
            <person name="Pursley I."/>
            <person name="Horton D.L."/>
            <person name="Alikhan N.F."/>
            <person name="Baker D."/>
            <person name="Gharbi K."/>
            <person name="Hall N."/>
            <person name="Watson M."/>
            <person name="Adriaenssens E.M."/>
            <person name="Foster-Nyarko E."/>
            <person name="Jarju S."/>
            <person name="Secka A."/>
            <person name="Antonio M."/>
            <person name="Oren A."/>
            <person name="Chaudhuri R.R."/>
            <person name="La Ragione R."/>
            <person name="Hildebrand F."/>
            <person name="Pallen M.J."/>
        </authorList>
    </citation>
    <scope>NUCLEOTIDE SEQUENCE</scope>
    <source>
        <strain evidence="10">5790</strain>
    </source>
</reference>
<name>A0A9D1PQ38_9FIRM</name>
<keyword evidence="5" id="KW-0812">Transmembrane</keyword>
<accession>A0A9D1PQ38</accession>
<proteinExistence type="inferred from homology"/>
<dbReference type="InterPro" id="IPR003849">
    <property type="entry name" value="Preprotein_translocase_YajC"/>
</dbReference>
<reference evidence="10" key="2">
    <citation type="submission" date="2021-04" db="EMBL/GenBank/DDBJ databases">
        <authorList>
            <person name="Gilroy R."/>
        </authorList>
    </citation>
    <scope>NUCLEOTIDE SEQUENCE</scope>
    <source>
        <strain evidence="10">5790</strain>
    </source>
</reference>
<dbReference type="GO" id="GO:0015031">
    <property type="term" value="P:protein transport"/>
    <property type="evidence" value="ECO:0007669"/>
    <property type="project" value="UniProtKB-KW"/>
</dbReference>
<organism evidence="10 11">
    <name type="scientific">Candidatus Monoglobus merdigallinarum</name>
    <dbReference type="NCBI Taxonomy" id="2838698"/>
    <lineage>
        <taxon>Bacteria</taxon>
        <taxon>Bacillati</taxon>
        <taxon>Bacillota</taxon>
        <taxon>Clostridia</taxon>
        <taxon>Monoglobales</taxon>
        <taxon>Monoglobaceae</taxon>
        <taxon>Monoglobus</taxon>
    </lineage>
</organism>
<evidence type="ECO:0000256" key="8">
    <source>
        <dbReference type="ARBA" id="ARBA00023010"/>
    </source>
</evidence>
<sequence>MMALVLVVFYFILIRPQKKKEKALKDMISSLKIGDEVASIGGIHGKISRIKDNLFVLETGIGTTKSYVTLEKSAIARLIAEGSSQSPSDADDSEKESAD</sequence>
<dbReference type="NCBIfam" id="TIGR00739">
    <property type="entry name" value="yajC"/>
    <property type="match status" value="1"/>
</dbReference>
<keyword evidence="6" id="KW-0653">Protein transport</keyword>
<comment type="caution">
    <text evidence="10">The sequence shown here is derived from an EMBL/GenBank/DDBJ whole genome shotgun (WGS) entry which is preliminary data.</text>
</comment>
<evidence type="ECO:0000313" key="11">
    <source>
        <dbReference type="Proteomes" id="UP000824162"/>
    </source>
</evidence>
<evidence type="ECO:0000256" key="5">
    <source>
        <dbReference type="ARBA" id="ARBA00022692"/>
    </source>
</evidence>
<keyword evidence="3" id="KW-0813">Transport</keyword>
<dbReference type="PANTHER" id="PTHR33909">
    <property type="entry name" value="SEC TRANSLOCON ACCESSORY COMPLEX SUBUNIT YAJC"/>
    <property type="match status" value="1"/>
</dbReference>
<evidence type="ECO:0000256" key="3">
    <source>
        <dbReference type="ARBA" id="ARBA00022448"/>
    </source>
</evidence>